<name>A0A0L0FQ93_9EUKA</name>
<keyword evidence="2" id="KW-1185">Reference proteome</keyword>
<gene>
    <name evidence="1" type="ORF">SARC_08635</name>
</gene>
<evidence type="ECO:0000313" key="2">
    <source>
        <dbReference type="Proteomes" id="UP000054560"/>
    </source>
</evidence>
<accession>A0A0L0FQ93</accession>
<evidence type="ECO:0000313" key="1">
    <source>
        <dbReference type="EMBL" id="KNC78957.1"/>
    </source>
</evidence>
<dbReference type="AlphaFoldDB" id="A0A0L0FQ93"/>
<protein>
    <submittedName>
        <fullName evidence="1">Uncharacterized protein</fullName>
    </submittedName>
</protein>
<organism evidence="1 2">
    <name type="scientific">Sphaeroforma arctica JP610</name>
    <dbReference type="NCBI Taxonomy" id="667725"/>
    <lineage>
        <taxon>Eukaryota</taxon>
        <taxon>Ichthyosporea</taxon>
        <taxon>Ichthyophonida</taxon>
        <taxon>Sphaeroforma</taxon>
    </lineage>
</organism>
<proteinExistence type="predicted"/>
<dbReference type="EMBL" id="KQ242390">
    <property type="protein sequence ID" value="KNC78957.1"/>
    <property type="molecule type" value="Genomic_DNA"/>
</dbReference>
<reference evidence="1 2" key="1">
    <citation type="submission" date="2011-02" db="EMBL/GenBank/DDBJ databases">
        <title>The Genome Sequence of Sphaeroforma arctica JP610.</title>
        <authorList>
            <consortium name="The Broad Institute Genome Sequencing Platform"/>
            <person name="Russ C."/>
            <person name="Cuomo C."/>
            <person name="Young S.K."/>
            <person name="Zeng Q."/>
            <person name="Gargeya S."/>
            <person name="Alvarado L."/>
            <person name="Berlin A."/>
            <person name="Chapman S.B."/>
            <person name="Chen Z."/>
            <person name="Freedman E."/>
            <person name="Gellesch M."/>
            <person name="Goldberg J."/>
            <person name="Griggs A."/>
            <person name="Gujja S."/>
            <person name="Heilman E."/>
            <person name="Heiman D."/>
            <person name="Howarth C."/>
            <person name="Mehta T."/>
            <person name="Neiman D."/>
            <person name="Pearson M."/>
            <person name="Roberts A."/>
            <person name="Saif S."/>
            <person name="Shea T."/>
            <person name="Shenoy N."/>
            <person name="Sisk P."/>
            <person name="Stolte C."/>
            <person name="Sykes S."/>
            <person name="White J."/>
            <person name="Yandava C."/>
            <person name="Burger G."/>
            <person name="Gray M.W."/>
            <person name="Holland P.W.H."/>
            <person name="King N."/>
            <person name="Lang F.B.F."/>
            <person name="Roger A.J."/>
            <person name="Ruiz-Trillo I."/>
            <person name="Haas B."/>
            <person name="Nusbaum C."/>
            <person name="Birren B."/>
        </authorList>
    </citation>
    <scope>NUCLEOTIDE SEQUENCE [LARGE SCALE GENOMIC DNA]</scope>
    <source>
        <strain evidence="1 2">JP610</strain>
    </source>
</reference>
<sequence>MLKMLFEEPRSDMLIAADRLAGEFRNSPWKVVAMSQNFQTYGMWAVMGHHLFRILAHRDAEGPMPNYLDVFLGLIRKLEMVKTMSSLLSGS</sequence>
<dbReference type="GeneID" id="25909139"/>
<dbReference type="Proteomes" id="UP000054560">
    <property type="component" value="Unassembled WGS sequence"/>
</dbReference>
<dbReference type="RefSeq" id="XP_014152859.1">
    <property type="nucleotide sequence ID" value="XM_014297384.1"/>
</dbReference>